<dbReference type="AlphaFoldDB" id="G0NWY5"/>
<dbReference type="HOGENOM" id="CLU_928243_0_0_1"/>
<sequence length="314" mass="34919">MVYLHMKTTSKEIPISDIIATGHIPFFTDLSENSAEFKGQSNIDRFRLIYNGKVLKEEELTKITDNDSIRVILLPEPIIKKPIEDASKVSVDKEIHILTAPFRLREDTRLGPFADSFDLPDHVSNILKAHPQLVFDSHFLVAMSDWFMFRSYCTRNVYKGDATRNMFKYQNPEFLKIVKEIVFRLGGKFGYVFGQQRLAQRQAVAPAPAAAPPITQALLQNALQAALAGVSANPQARAPGPAAALAPAPAAAPAPVRPQPPPQPAEEPMQQGYEQQAAILREYGFENDDLIQLALEQCNGDVHAAMEFLIELQN</sequence>
<reference evidence="4" key="1">
    <citation type="submission" date="2011-07" db="EMBL/GenBank/DDBJ databases">
        <authorList>
            <consortium name="Caenorhabditis brenneri Sequencing and Analysis Consortium"/>
            <person name="Wilson R.K."/>
        </authorList>
    </citation>
    <scope>NUCLEOTIDE SEQUENCE [LARGE SCALE GENOMIC DNA]</scope>
    <source>
        <strain evidence="4">PB2801</strain>
    </source>
</reference>
<evidence type="ECO:0000313" key="3">
    <source>
        <dbReference type="EMBL" id="EGT39323.1"/>
    </source>
</evidence>
<dbReference type="Pfam" id="PF00627">
    <property type="entry name" value="UBA"/>
    <property type="match status" value="1"/>
</dbReference>
<dbReference type="InterPro" id="IPR009060">
    <property type="entry name" value="UBA-like_sf"/>
</dbReference>
<dbReference type="OrthoDB" id="263283at2759"/>
<dbReference type="PROSITE" id="PS50030">
    <property type="entry name" value="UBA"/>
    <property type="match status" value="1"/>
</dbReference>
<evidence type="ECO:0000259" key="2">
    <source>
        <dbReference type="PROSITE" id="PS50030"/>
    </source>
</evidence>
<evidence type="ECO:0000256" key="1">
    <source>
        <dbReference type="SAM" id="MobiDB-lite"/>
    </source>
</evidence>
<dbReference type="eggNOG" id="ENOG502TFI8">
    <property type="taxonomic scope" value="Eukaryota"/>
</dbReference>
<dbReference type="FunCoup" id="G0NWY5">
    <property type="interactions" value="364"/>
</dbReference>
<dbReference type="InterPro" id="IPR015940">
    <property type="entry name" value="UBA"/>
</dbReference>
<dbReference type="STRING" id="135651.G0NWY5"/>
<name>G0NWY5_CAEBE</name>
<organism evidence="4">
    <name type="scientific">Caenorhabditis brenneri</name>
    <name type="common">Nematode worm</name>
    <dbReference type="NCBI Taxonomy" id="135651"/>
    <lineage>
        <taxon>Eukaryota</taxon>
        <taxon>Metazoa</taxon>
        <taxon>Ecdysozoa</taxon>
        <taxon>Nematoda</taxon>
        <taxon>Chromadorea</taxon>
        <taxon>Rhabditida</taxon>
        <taxon>Rhabditina</taxon>
        <taxon>Rhabditomorpha</taxon>
        <taxon>Rhabditoidea</taxon>
        <taxon>Rhabditidae</taxon>
        <taxon>Peloderinae</taxon>
        <taxon>Caenorhabditis</taxon>
    </lineage>
</organism>
<evidence type="ECO:0000313" key="4">
    <source>
        <dbReference type="Proteomes" id="UP000008068"/>
    </source>
</evidence>
<keyword evidence="4" id="KW-1185">Reference proteome</keyword>
<protein>
    <recommendedName>
        <fullName evidence="2">UBA domain-containing protein</fullName>
    </recommendedName>
</protein>
<dbReference type="EMBL" id="GL379967">
    <property type="protein sequence ID" value="EGT39323.1"/>
    <property type="molecule type" value="Genomic_DNA"/>
</dbReference>
<feature type="region of interest" description="Disordered" evidence="1">
    <location>
        <begin position="238"/>
        <end position="272"/>
    </location>
</feature>
<dbReference type="InParanoid" id="G0NWY5"/>
<feature type="domain" description="UBA" evidence="2">
    <location>
        <begin position="271"/>
        <end position="312"/>
    </location>
</feature>
<dbReference type="Proteomes" id="UP000008068">
    <property type="component" value="Unassembled WGS sequence"/>
</dbReference>
<dbReference type="Gene3D" id="1.10.8.10">
    <property type="entry name" value="DNA helicase RuvA subunit, C-terminal domain"/>
    <property type="match status" value="1"/>
</dbReference>
<gene>
    <name evidence="3" type="ORF">CAEBREN_14890</name>
</gene>
<dbReference type="OMA" id="KLRKFHA"/>
<dbReference type="SUPFAM" id="SSF46934">
    <property type="entry name" value="UBA-like"/>
    <property type="match status" value="1"/>
</dbReference>
<feature type="compositionally biased region" description="Pro residues" evidence="1">
    <location>
        <begin position="250"/>
        <end position="265"/>
    </location>
</feature>
<dbReference type="SMART" id="SM00165">
    <property type="entry name" value="UBA"/>
    <property type="match status" value="1"/>
</dbReference>
<proteinExistence type="predicted"/>
<accession>G0NWY5</accession>
<feature type="compositionally biased region" description="Low complexity" evidence="1">
    <location>
        <begin position="238"/>
        <end position="249"/>
    </location>
</feature>